<evidence type="ECO:0008006" key="5">
    <source>
        <dbReference type="Google" id="ProtNLM"/>
    </source>
</evidence>
<keyword evidence="4" id="KW-1185">Reference proteome</keyword>
<gene>
    <name evidence="3" type="ORF">RM530_06655</name>
</gene>
<sequence>MKIAIPSTLGVLVPGLLWTASATAAADAGGKVEYKIGGVGRESASEMKAARDQYPLAMTFAESIDGKAAYTTDVAVRIRDSNNDEMVETKADGPLMLVDLPAGRYRISAERDGKPIEREVEIASGDRRQMLFEFPSDETSHSIRPNDMTTRLPKPEH</sequence>
<evidence type="ECO:0000313" key="4">
    <source>
        <dbReference type="Proteomes" id="UP001254608"/>
    </source>
</evidence>
<feature type="chain" id="PRO_5045253163" description="Carboxypeptidase regulatory-like domain-containing protein" evidence="2">
    <location>
        <begin position="25"/>
        <end position="157"/>
    </location>
</feature>
<comment type="caution">
    <text evidence="3">The sequence shown here is derived from an EMBL/GenBank/DDBJ whole genome shotgun (WGS) entry which is preliminary data.</text>
</comment>
<evidence type="ECO:0000256" key="1">
    <source>
        <dbReference type="SAM" id="MobiDB-lite"/>
    </source>
</evidence>
<feature type="signal peptide" evidence="2">
    <location>
        <begin position="1"/>
        <end position="24"/>
    </location>
</feature>
<feature type="region of interest" description="Disordered" evidence="1">
    <location>
        <begin position="127"/>
        <end position="157"/>
    </location>
</feature>
<dbReference type="Proteomes" id="UP001254608">
    <property type="component" value="Unassembled WGS sequence"/>
</dbReference>
<keyword evidence="2" id="KW-0732">Signal</keyword>
<protein>
    <recommendedName>
        <fullName evidence="5">Carboxypeptidase regulatory-like domain-containing protein</fullName>
    </recommendedName>
</protein>
<evidence type="ECO:0000256" key="2">
    <source>
        <dbReference type="SAM" id="SignalP"/>
    </source>
</evidence>
<accession>A0ABU2WGP0</accession>
<dbReference type="EMBL" id="JAVRIC010000007">
    <property type="protein sequence ID" value="MDT0497046.1"/>
    <property type="molecule type" value="Genomic_DNA"/>
</dbReference>
<proteinExistence type="predicted"/>
<reference evidence="3 4" key="1">
    <citation type="submission" date="2023-09" db="EMBL/GenBank/DDBJ databases">
        <authorList>
            <person name="Rey-Velasco X."/>
        </authorList>
    </citation>
    <scope>NUCLEOTIDE SEQUENCE [LARGE SCALE GENOMIC DNA]</scope>
    <source>
        <strain evidence="3 4">W345</strain>
    </source>
</reference>
<name>A0ABU2WGP0_9GAMM</name>
<evidence type="ECO:0000313" key="3">
    <source>
        <dbReference type="EMBL" id="MDT0497046.1"/>
    </source>
</evidence>
<organism evidence="3 4">
    <name type="scientific">Banduia mediterranea</name>
    <dbReference type="NCBI Taxonomy" id="3075609"/>
    <lineage>
        <taxon>Bacteria</taxon>
        <taxon>Pseudomonadati</taxon>
        <taxon>Pseudomonadota</taxon>
        <taxon>Gammaproteobacteria</taxon>
        <taxon>Nevskiales</taxon>
        <taxon>Algiphilaceae</taxon>
        <taxon>Banduia</taxon>
    </lineage>
</organism>
<dbReference type="RefSeq" id="WP_311364440.1">
    <property type="nucleotide sequence ID" value="NZ_JAVRIC010000007.1"/>
</dbReference>